<dbReference type="Proteomes" id="UP001430360">
    <property type="component" value="Unassembled WGS sequence"/>
</dbReference>
<accession>A0ABS8UAC7</accession>
<comment type="caution">
    <text evidence="5">The sequence shown here is derived from an EMBL/GenBank/DDBJ whole genome shotgun (WGS) entry which is preliminary data.</text>
</comment>
<dbReference type="SUPFAM" id="SSF56235">
    <property type="entry name" value="N-terminal nucleophile aminohydrolases (Ntn hydrolases)"/>
    <property type="match status" value="1"/>
</dbReference>
<dbReference type="InterPro" id="IPR029055">
    <property type="entry name" value="Ntn_hydrolases_N"/>
</dbReference>
<comment type="pathway">
    <text evidence="1">Amino-acid biosynthesis; L-asparagine biosynthesis; L-asparagine from L-aspartate (L-Gln route): step 1/1.</text>
</comment>
<organism evidence="5 6">
    <name type="scientific">Luteimonas fraxinea</name>
    <dbReference type="NCBI Taxonomy" id="2901869"/>
    <lineage>
        <taxon>Bacteria</taxon>
        <taxon>Pseudomonadati</taxon>
        <taxon>Pseudomonadota</taxon>
        <taxon>Gammaproteobacteria</taxon>
        <taxon>Lysobacterales</taxon>
        <taxon>Lysobacteraceae</taxon>
        <taxon>Luteimonas</taxon>
    </lineage>
</organism>
<dbReference type="PANTHER" id="PTHR43284">
    <property type="entry name" value="ASPARAGINE SYNTHETASE (GLUTAMINE-HYDROLYZING)"/>
    <property type="match status" value="1"/>
</dbReference>
<keyword evidence="6" id="KW-1185">Reference proteome</keyword>
<dbReference type="SUPFAM" id="SSF52402">
    <property type="entry name" value="Adenine nucleotide alpha hydrolases-like"/>
    <property type="match status" value="1"/>
</dbReference>
<dbReference type="EC" id="6.3.5.4" evidence="2"/>
<name>A0ABS8UAC7_9GAMM</name>
<sequence length="583" mass="63062">MGYRYLACLIGPGSETNWSETNAAAAEALGRAGLQLRHASESVSIFTAPDTPVLRLQQGVVVGHIFLRSGRPATANDLPHSLDADALASHLLSQCWGDYLLLCPSSDSPHLIVMREPSGGVPCVYTRGNGLGVVTSDISLCGAFGVSRLEIDWDFIAQSLVSPHIKTLRTGLKHVNELLPGTSLLLTPDAAQVREVWSPWAFVKCGHRHNVLGDAADDVRSAVQTVVSAWADADRSVLLELSGGLDSSIVAACLRNTGAELTCFNLSTPVPGADEQQYAELMASQLGVPLRRGILSFEDAEFAFALPPHTVSPGVAALQHAVDQTMERAAESFGTGSFFSGGGGDTVFGYLRSAAPAADAYRERGLAAGLASTQDLSRLHQCTFWKAGRLTLRKLRRPPRSALMEDRSFISASVAPGRPTPYPWTVPPARAYAGDIERISDLAGTQIFRDITLRGTKRWMRLPLLSQPVVEACLRTPSWMWIAGGRNRAVARAAFADQLPASILDRRSKGSFAAYSGAVYRRGKHGMRGFLLYGQLRERGLLDVPALESYFAAELASRDISFMRIFALCMVENWVRNRTSPIS</sequence>
<dbReference type="Gene3D" id="3.40.50.620">
    <property type="entry name" value="HUPs"/>
    <property type="match status" value="1"/>
</dbReference>
<comment type="catalytic activity">
    <reaction evidence="3">
        <text>L-aspartate + L-glutamine + ATP + H2O = L-asparagine + L-glutamate + AMP + diphosphate + H(+)</text>
        <dbReference type="Rhea" id="RHEA:12228"/>
        <dbReference type="ChEBI" id="CHEBI:15377"/>
        <dbReference type="ChEBI" id="CHEBI:15378"/>
        <dbReference type="ChEBI" id="CHEBI:29985"/>
        <dbReference type="ChEBI" id="CHEBI:29991"/>
        <dbReference type="ChEBI" id="CHEBI:30616"/>
        <dbReference type="ChEBI" id="CHEBI:33019"/>
        <dbReference type="ChEBI" id="CHEBI:58048"/>
        <dbReference type="ChEBI" id="CHEBI:58359"/>
        <dbReference type="ChEBI" id="CHEBI:456215"/>
        <dbReference type="EC" id="6.3.5.4"/>
    </reaction>
</comment>
<evidence type="ECO:0000256" key="1">
    <source>
        <dbReference type="ARBA" id="ARBA00005187"/>
    </source>
</evidence>
<reference evidence="5" key="1">
    <citation type="submission" date="2021-12" db="EMBL/GenBank/DDBJ databases">
        <authorList>
            <person name="Ulrich A."/>
        </authorList>
    </citation>
    <scope>NUCLEOTIDE SEQUENCE</scope>
    <source>
        <strain evidence="5">A1P009</strain>
    </source>
</reference>
<dbReference type="PANTHER" id="PTHR43284:SF1">
    <property type="entry name" value="ASPARAGINE SYNTHETASE"/>
    <property type="match status" value="1"/>
</dbReference>
<dbReference type="Pfam" id="PF00733">
    <property type="entry name" value="Asn_synthase"/>
    <property type="match status" value="1"/>
</dbReference>
<evidence type="ECO:0000256" key="2">
    <source>
        <dbReference type="ARBA" id="ARBA00012737"/>
    </source>
</evidence>
<evidence type="ECO:0000313" key="6">
    <source>
        <dbReference type="Proteomes" id="UP001430360"/>
    </source>
</evidence>
<evidence type="ECO:0000259" key="4">
    <source>
        <dbReference type="Pfam" id="PF00733"/>
    </source>
</evidence>
<evidence type="ECO:0000256" key="3">
    <source>
        <dbReference type="ARBA" id="ARBA00048741"/>
    </source>
</evidence>
<dbReference type="RefSeq" id="WP_232135077.1">
    <property type="nucleotide sequence ID" value="NZ_JAJQKU010000002.1"/>
</dbReference>
<evidence type="ECO:0000313" key="5">
    <source>
        <dbReference type="EMBL" id="MCD9096441.1"/>
    </source>
</evidence>
<dbReference type="InterPro" id="IPR014729">
    <property type="entry name" value="Rossmann-like_a/b/a_fold"/>
</dbReference>
<protein>
    <recommendedName>
        <fullName evidence="2">asparagine synthase (glutamine-hydrolyzing)</fullName>
        <ecNumber evidence="2">6.3.5.4</ecNumber>
    </recommendedName>
</protein>
<dbReference type="EMBL" id="JAJQKU010000002">
    <property type="protein sequence ID" value="MCD9096441.1"/>
    <property type="molecule type" value="Genomic_DNA"/>
</dbReference>
<feature type="domain" description="Asparagine synthetase" evidence="4">
    <location>
        <begin position="219"/>
        <end position="575"/>
    </location>
</feature>
<reference evidence="5" key="2">
    <citation type="journal article" date="2022" name="Syst. Appl. Microbiol.">
        <title>Physiological and genomic characterisation of Luteimonas fraxinea sp. nov., a bacterial species associated with trees tolerant to ash dieback.</title>
        <authorList>
            <person name="Ulrich K."/>
            <person name="Becker R."/>
            <person name="Behrendt U."/>
            <person name="Kube M."/>
            <person name="Schneck V."/>
            <person name="Ulrich A."/>
        </authorList>
    </citation>
    <scope>NUCLEOTIDE SEQUENCE</scope>
    <source>
        <strain evidence="5">A1P009</strain>
    </source>
</reference>
<dbReference type="InterPro" id="IPR001962">
    <property type="entry name" value="Asn_synthase"/>
</dbReference>
<proteinExistence type="predicted"/>
<gene>
    <name evidence="5" type="ORF">LTT95_05745</name>
</gene>
<dbReference type="InterPro" id="IPR051786">
    <property type="entry name" value="ASN_synthetase/amidase"/>
</dbReference>